<protein>
    <submittedName>
        <fullName evidence="1">Uncharacterized protein</fullName>
    </submittedName>
</protein>
<reference evidence="1" key="1">
    <citation type="submission" date="2015-12" db="EMBL/GenBank/DDBJ databases">
        <title>Update maize B73 reference genome by single molecule sequencing technologies.</title>
        <authorList>
            <consortium name="Maize Genome Sequencing Project"/>
            <person name="Ware D."/>
        </authorList>
    </citation>
    <scope>NUCLEOTIDE SEQUENCE</scope>
    <source>
        <tissue evidence="1">Seedling</tissue>
    </source>
</reference>
<dbReference type="InterPro" id="IPR000626">
    <property type="entry name" value="Ubiquitin-like_dom"/>
</dbReference>
<dbReference type="InParanoid" id="K7TQF8"/>
<dbReference type="STRING" id="4577.K7TQF8"/>
<dbReference type="InterPro" id="IPR019956">
    <property type="entry name" value="Ubiquitin_dom"/>
</dbReference>
<dbReference type="AlphaFoldDB" id="K7TQF8"/>
<sequence>MAAQTSHSRHKHGDLEPRWGRWGSGARPSLSPTTPRHGLQIHAPMAGKSGEVIDTVDQPPAWQERREGTRKLRGTATLCWGCGMACCAALREDGRLIYAGKQLVDDKTAEDYNIEGGSLLHLVLALRRGQ</sequence>
<dbReference type="InterPro" id="IPR029071">
    <property type="entry name" value="Ubiquitin-like_domsf"/>
</dbReference>
<dbReference type="Gene3D" id="3.10.20.90">
    <property type="entry name" value="Phosphatidylinositol 3-kinase Catalytic Subunit, Chain A, domain 1"/>
    <property type="match status" value="1"/>
</dbReference>
<dbReference type="Pfam" id="PF00240">
    <property type="entry name" value="ubiquitin"/>
    <property type="match status" value="1"/>
</dbReference>
<dbReference type="PROSITE" id="PS50053">
    <property type="entry name" value="UBIQUITIN_2"/>
    <property type="match status" value="1"/>
</dbReference>
<accession>K7TQF8</accession>
<proteinExistence type="predicted"/>
<name>K7TQF8_MAIZE</name>
<gene>
    <name evidence="1" type="ORF">ZEAMMB73_Zm00001d024438</name>
</gene>
<evidence type="ECO:0000313" key="1">
    <source>
        <dbReference type="EMBL" id="AQK41209.1"/>
    </source>
</evidence>
<dbReference type="PaxDb" id="4577-GRMZM2G355959_P01"/>
<dbReference type="eggNOG" id="KOG0001">
    <property type="taxonomic scope" value="Eukaryota"/>
</dbReference>
<dbReference type="HOGENOM" id="CLU_1941166_0_0_1"/>
<dbReference type="EMBL" id="CM000786">
    <property type="protein sequence ID" value="AQK41209.1"/>
    <property type="molecule type" value="Genomic_DNA"/>
</dbReference>
<dbReference type="PRINTS" id="PR00348">
    <property type="entry name" value="UBIQUITIN"/>
</dbReference>
<dbReference type="SUPFAM" id="SSF54236">
    <property type="entry name" value="Ubiquitin-like"/>
    <property type="match status" value="1"/>
</dbReference>
<organism evidence="1">
    <name type="scientific">Zea mays</name>
    <name type="common">Maize</name>
    <dbReference type="NCBI Taxonomy" id="4577"/>
    <lineage>
        <taxon>Eukaryota</taxon>
        <taxon>Viridiplantae</taxon>
        <taxon>Streptophyta</taxon>
        <taxon>Embryophyta</taxon>
        <taxon>Tracheophyta</taxon>
        <taxon>Spermatophyta</taxon>
        <taxon>Magnoliopsida</taxon>
        <taxon>Liliopsida</taxon>
        <taxon>Poales</taxon>
        <taxon>Poaceae</taxon>
        <taxon>PACMAD clade</taxon>
        <taxon>Panicoideae</taxon>
        <taxon>Andropogonodae</taxon>
        <taxon>Andropogoneae</taxon>
        <taxon>Tripsacinae</taxon>
        <taxon>Zea</taxon>
    </lineage>
</organism>